<evidence type="ECO:0000256" key="14">
    <source>
        <dbReference type="SAM" id="Phobius"/>
    </source>
</evidence>
<evidence type="ECO:0000256" key="7">
    <source>
        <dbReference type="ARBA" id="ARBA00023157"/>
    </source>
</evidence>
<dbReference type="EC" id="3.1.1.11" evidence="4 12"/>
<dbReference type="EMBL" id="CP097510">
    <property type="protein sequence ID" value="URE33420.1"/>
    <property type="molecule type" value="Genomic_DNA"/>
</dbReference>
<evidence type="ECO:0000256" key="13">
    <source>
        <dbReference type="SAM" id="MobiDB-lite"/>
    </source>
</evidence>
<dbReference type="PROSITE" id="PS00503">
    <property type="entry name" value="PECTINESTERASE_2"/>
    <property type="match status" value="1"/>
</dbReference>
<dbReference type="GO" id="GO:0004857">
    <property type="term" value="F:enzyme inhibitor activity"/>
    <property type="evidence" value="ECO:0007669"/>
    <property type="project" value="InterPro"/>
</dbReference>
<keyword evidence="5 12" id="KW-0378">Hydrolase</keyword>
<keyword evidence="7" id="KW-1015">Disulfide bond</keyword>
<keyword evidence="14" id="KW-0812">Transmembrane</keyword>
<evidence type="ECO:0000256" key="3">
    <source>
        <dbReference type="ARBA" id="ARBA00007786"/>
    </source>
</evidence>
<evidence type="ECO:0000256" key="9">
    <source>
        <dbReference type="ARBA" id="ARBA00047928"/>
    </source>
</evidence>
<comment type="similarity">
    <text evidence="2">In the N-terminal section; belongs to the PMEI family.</text>
</comment>
<dbReference type="InterPro" id="IPR011050">
    <property type="entry name" value="Pectin_lyase_fold/virulence"/>
</dbReference>
<feature type="transmembrane region" description="Helical" evidence="14">
    <location>
        <begin position="25"/>
        <end position="50"/>
    </location>
</feature>
<dbReference type="Gene3D" id="2.160.20.10">
    <property type="entry name" value="Single-stranded right-handed beta-helix, Pectin lyase-like"/>
    <property type="match status" value="1"/>
</dbReference>
<keyword evidence="14" id="KW-0472">Membrane</keyword>
<evidence type="ECO:0000259" key="15">
    <source>
        <dbReference type="SMART" id="SM00856"/>
    </source>
</evidence>
<comment type="pathway">
    <text evidence="1 12">Glycan metabolism; pectin degradation; 2-dehydro-3-deoxy-D-gluconate from pectin: step 1/5.</text>
</comment>
<comment type="catalytic activity">
    <reaction evidence="9 12">
        <text>[(1-&gt;4)-alpha-D-galacturonosyl methyl ester](n) + n H2O = [(1-&gt;4)-alpha-D-galacturonosyl](n) + n methanol + n H(+)</text>
        <dbReference type="Rhea" id="RHEA:22380"/>
        <dbReference type="Rhea" id="RHEA-COMP:14570"/>
        <dbReference type="Rhea" id="RHEA-COMP:14573"/>
        <dbReference type="ChEBI" id="CHEBI:15377"/>
        <dbReference type="ChEBI" id="CHEBI:15378"/>
        <dbReference type="ChEBI" id="CHEBI:17790"/>
        <dbReference type="ChEBI" id="CHEBI:140522"/>
        <dbReference type="ChEBI" id="CHEBI:140523"/>
        <dbReference type="EC" id="3.1.1.11"/>
    </reaction>
</comment>
<keyword evidence="17" id="KW-1185">Reference proteome</keyword>
<comment type="similarity">
    <text evidence="3">In the C-terminal section; belongs to the pectinesterase family.</text>
</comment>
<dbReference type="InterPro" id="IPR033131">
    <property type="entry name" value="Pectinesterase_Asp_AS"/>
</dbReference>
<dbReference type="SMART" id="SM00856">
    <property type="entry name" value="PMEI"/>
    <property type="match status" value="1"/>
</dbReference>
<dbReference type="Proteomes" id="UP001055439">
    <property type="component" value="Chromosome 8"/>
</dbReference>
<evidence type="ECO:0000256" key="5">
    <source>
        <dbReference type="ARBA" id="ARBA00022801"/>
    </source>
</evidence>
<evidence type="ECO:0000256" key="6">
    <source>
        <dbReference type="ARBA" id="ARBA00023085"/>
    </source>
</evidence>
<dbReference type="NCBIfam" id="TIGR01614">
    <property type="entry name" value="PME_inhib"/>
    <property type="match status" value="1"/>
</dbReference>
<dbReference type="PANTHER" id="PTHR31707">
    <property type="entry name" value="PECTINESTERASE"/>
    <property type="match status" value="1"/>
</dbReference>
<comment type="function">
    <text evidence="10">Acts in the modification of cell walls via demethylesterification of cell wall pectin.</text>
</comment>
<dbReference type="InterPro" id="IPR006501">
    <property type="entry name" value="Pectinesterase_inhib_dom"/>
</dbReference>
<evidence type="ECO:0000256" key="2">
    <source>
        <dbReference type="ARBA" id="ARBA00006027"/>
    </source>
</evidence>
<dbReference type="CDD" id="cd15798">
    <property type="entry name" value="PMEI-like_3"/>
    <property type="match status" value="1"/>
</dbReference>
<dbReference type="Pfam" id="PF01095">
    <property type="entry name" value="Pectinesterase"/>
    <property type="match status" value="1"/>
</dbReference>
<dbReference type="InterPro" id="IPR000070">
    <property type="entry name" value="Pectinesterase_cat"/>
</dbReference>
<evidence type="ECO:0000313" key="17">
    <source>
        <dbReference type="Proteomes" id="UP001055439"/>
    </source>
</evidence>
<evidence type="ECO:0000256" key="1">
    <source>
        <dbReference type="ARBA" id="ARBA00005184"/>
    </source>
</evidence>
<sequence>MSAFQDFGYLSERRRAERAQRRRKLLMIAGATVSVVLILAVVGATAFVYYSKQPSESTTTTTATSSSSGSSSSKGSRTSAAVQVICSPTDYKSACESSLKTYANSSSSPKDLVRAAISSLVDEVGKAFNRVDSIESDDPEVKSAVDSCKEMHQYAVDELALTLGTIDAHNLNQLPKQVHELKNWLSAVSAYQQTCIDGFPDGEMKSKMQTAMNTAKQLTSNALAVVGSLHSFLSLHVPGLNRRLLAAKPEPAFREDGVPSWVSDSDHRILLGRAAKQLTPNVTVAKDGSGDFTTISDALAKIPMKYEGRYVIYVKEGVYEEQVVVDKNMINVTMYGDGSRKTIVTGSKNFVDGTKTFQSATFAAIGDGFMAVAIGFQNTAGAIKHQAVALRVQSDRAIFLNCRMEAYQDTLYTHSHRQFYRGCLILGTVDFIFGDAAAVFQNCILTVRRPLDNQQNIVLAQGRDIRHESTGYVIHNCRIVPDDGLVPDVAKISSYLGRPWKEFSHTVIMESEIGDFISPDGYMPWEGDFALKTLSYKEYNNKGAGADTSKRVKWPGVKVISRDEANTYTTQAFIQGDDWITKTNTPVRLGLFDTEQDHYAMANTPNWAKESNTIIVRECGRFQPLLAVDEL</sequence>
<organism evidence="16 17">
    <name type="scientific">Musa troglodytarum</name>
    <name type="common">fe'i banana</name>
    <dbReference type="NCBI Taxonomy" id="320322"/>
    <lineage>
        <taxon>Eukaryota</taxon>
        <taxon>Viridiplantae</taxon>
        <taxon>Streptophyta</taxon>
        <taxon>Embryophyta</taxon>
        <taxon>Tracheophyta</taxon>
        <taxon>Spermatophyta</taxon>
        <taxon>Magnoliopsida</taxon>
        <taxon>Liliopsida</taxon>
        <taxon>Zingiberales</taxon>
        <taxon>Musaceae</taxon>
        <taxon>Musa</taxon>
    </lineage>
</organism>
<evidence type="ECO:0000256" key="4">
    <source>
        <dbReference type="ARBA" id="ARBA00013229"/>
    </source>
</evidence>
<dbReference type="InterPro" id="IPR035513">
    <property type="entry name" value="Invertase/methylesterase_inhib"/>
</dbReference>
<dbReference type="SUPFAM" id="SSF101148">
    <property type="entry name" value="Plant invertase/pectin methylesterase inhibitor"/>
    <property type="match status" value="1"/>
</dbReference>
<evidence type="ECO:0000256" key="12">
    <source>
        <dbReference type="RuleBase" id="RU000589"/>
    </source>
</evidence>
<dbReference type="GO" id="GO:0030599">
    <property type="term" value="F:pectinesterase activity"/>
    <property type="evidence" value="ECO:0007669"/>
    <property type="project" value="UniProtKB-UniRule"/>
</dbReference>
<dbReference type="AlphaFoldDB" id="A0A9E7HGX2"/>
<keyword evidence="8" id="KW-0325">Glycoprotein</keyword>
<dbReference type="FunFam" id="1.20.140.40:FF:000001">
    <property type="entry name" value="Pectinesterase"/>
    <property type="match status" value="1"/>
</dbReference>
<proteinExistence type="inferred from homology"/>
<evidence type="ECO:0000256" key="10">
    <source>
        <dbReference type="ARBA" id="ARBA00057335"/>
    </source>
</evidence>
<feature type="domain" description="Pectinesterase inhibitor" evidence="15">
    <location>
        <begin position="77"/>
        <end position="225"/>
    </location>
</feature>
<evidence type="ECO:0000256" key="11">
    <source>
        <dbReference type="PROSITE-ProRule" id="PRU10040"/>
    </source>
</evidence>
<dbReference type="InterPro" id="IPR012334">
    <property type="entry name" value="Pectin_lyas_fold"/>
</dbReference>
<keyword evidence="6 12" id="KW-0063">Aspartyl esterase</keyword>
<keyword evidence="14" id="KW-1133">Transmembrane helix</keyword>
<dbReference type="Gene3D" id="1.20.140.40">
    <property type="entry name" value="Invertase/pectin methylesterase inhibitor family protein"/>
    <property type="match status" value="1"/>
</dbReference>
<dbReference type="GO" id="GO:0045490">
    <property type="term" value="P:pectin catabolic process"/>
    <property type="evidence" value="ECO:0007669"/>
    <property type="project" value="UniProtKB-UniRule"/>
</dbReference>
<reference evidence="16" key="1">
    <citation type="submission" date="2022-05" db="EMBL/GenBank/DDBJ databases">
        <title>The Musa troglodytarum L. genome provides insights into the mechanism of non-climacteric behaviour and enrichment of carotenoids.</title>
        <authorList>
            <person name="Wang J."/>
        </authorList>
    </citation>
    <scope>NUCLEOTIDE SEQUENCE</scope>
    <source>
        <tissue evidence="16">Leaf</tissue>
    </source>
</reference>
<evidence type="ECO:0000256" key="8">
    <source>
        <dbReference type="ARBA" id="ARBA00023180"/>
    </source>
</evidence>
<dbReference type="GO" id="GO:0042545">
    <property type="term" value="P:cell wall modification"/>
    <property type="evidence" value="ECO:0007669"/>
    <property type="project" value="UniProtKB-UniRule"/>
</dbReference>
<name>A0A9E7HGX2_9LILI</name>
<feature type="active site" evidence="11">
    <location>
        <position position="430"/>
    </location>
</feature>
<accession>A0A9E7HGX2</accession>
<dbReference type="FunFam" id="2.160.20.10:FF:000001">
    <property type="entry name" value="Pectinesterase"/>
    <property type="match status" value="1"/>
</dbReference>
<feature type="region of interest" description="Disordered" evidence="13">
    <location>
        <begin position="56"/>
        <end position="75"/>
    </location>
</feature>
<dbReference type="SUPFAM" id="SSF51126">
    <property type="entry name" value="Pectin lyase-like"/>
    <property type="match status" value="1"/>
</dbReference>
<protein>
    <recommendedName>
        <fullName evidence="4 12">Pectinesterase</fullName>
        <ecNumber evidence="4 12">3.1.1.11</ecNumber>
    </recommendedName>
</protein>
<gene>
    <name evidence="16" type="ORF">MUK42_07194</name>
</gene>
<dbReference type="Pfam" id="PF04043">
    <property type="entry name" value="PMEI"/>
    <property type="match status" value="1"/>
</dbReference>
<evidence type="ECO:0000313" key="16">
    <source>
        <dbReference type="EMBL" id="URE33420.1"/>
    </source>
</evidence>
<dbReference type="OrthoDB" id="2019149at2759"/>